<comment type="caution">
    <text evidence="2">The sequence shown here is derived from an EMBL/GenBank/DDBJ whole genome shotgun (WGS) entry which is preliminary data.</text>
</comment>
<evidence type="ECO:0000259" key="1">
    <source>
        <dbReference type="Pfam" id="PF12867"/>
    </source>
</evidence>
<dbReference type="InterPro" id="IPR034660">
    <property type="entry name" value="DinB/YfiT-like"/>
</dbReference>
<gene>
    <name evidence="2" type="ORF">BX611_2790</name>
</gene>
<accession>A0A3D9RJ46</accession>
<proteinExistence type="predicted"/>
<dbReference type="RefSeq" id="WP_115882358.1">
    <property type="nucleotide sequence ID" value="NZ_QTTQ01000012.1"/>
</dbReference>
<organism evidence="2 3">
    <name type="scientific">Lutibacter oceani</name>
    <dbReference type="NCBI Taxonomy" id="1853311"/>
    <lineage>
        <taxon>Bacteria</taxon>
        <taxon>Pseudomonadati</taxon>
        <taxon>Bacteroidota</taxon>
        <taxon>Flavobacteriia</taxon>
        <taxon>Flavobacteriales</taxon>
        <taxon>Flavobacteriaceae</taxon>
        <taxon>Lutibacter</taxon>
    </lineage>
</organism>
<dbReference type="Gene3D" id="1.20.120.450">
    <property type="entry name" value="dinb family like domain"/>
    <property type="match status" value="1"/>
</dbReference>
<dbReference type="AlphaFoldDB" id="A0A3D9RJ46"/>
<dbReference type="Proteomes" id="UP000256429">
    <property type="component" value="Unassembled WGS sequence"/>
</dbReference>
<dbReference type="SUPFAM" id="SSF109854">
    <property type="entry name" value="DinB/YfiT-like putative metalloenzymes"/>
    <property type="match status" value="1"/>
</dbReference>
<evidence type="ECO:0000313" key="2">
    <source>
        <dbReference type="EMBL" id="REE79890.1"/>
    </source>
</evidence>
<protein>
    <submittedName>
        <fullName evidence="2">DinB family protein</fullName>
    </submittedName>
</protein>
<evidence type="ECO:0000313" key="3">
    <source>
        <dbReference type="Proteomes" id="UP000256429"/>
    </source>
</evidence>
<dbReference type="InterPro" id="IPR024775">
    <property type="entry name" value="DinB-like"/>
</dbReference>
<feature type="domain" description="DinB-like" evidence="1">
    <location>
        <begin position="30"/>
        <end position="152"/>
    </location>
</feature>
<keyword evidence="3" id="KW-1185">Reference proteome</keyword>
<dbReference type="OrthoDB" id="9814103at2"/>
<name>A0A3D9RJ46_9FLAO</name>
<sequence>MKTLINNFIKQLKEIQDGQIWLNVSFKKKLDLLDEKEVFKRPIPKLHSVAELISHLTFWRKEAILKIKTKKGLLTDESEENWLTIEQLKKIGWKKIQADYNNSLSEIILLLEQKDDSFLYETYYDNDYKDDYKYLFLIEGMLHHDIYHLGQIGMLTKLLSVR</sequence>
<dbReference type="Pfam" id="PF12867">
    <property type="entry name" value="DinB_2"/>
    <property type="match status" value="1"/>
</dbReference>
<reference evidence="2 3" key="1">
    <citation type="submission" date="2018-08" db="EMBL/GenBank/DDBJ databases">
        <title>Genomic Encyclopedia of Type Strains, Phase III (KMG-III): the genomes of soil and plant-associated and newly described type strains.</title>
        <authorList>
            <person name="Whitman W."/>
        </authorList>
    </citation>
    <scope>NUCLEOTIDE SEQUENCE [LARGE SCALE GENOMIC DNA]</scope>
    <source>
        <strain evidence="2 3">325-5</strain>
    </source>
</reference>
<dbReference type="EMBL" id="QTTQ01000012">
    <property type="protein sequence ID" value="REE79890.1"/>
    <property type="molecule type" value="Genomic_DNA"/>
</dbReference>